<dbReference type="PANTHER" id="PTHR40465">
    <property type="entry name" value="CHROMOSOME 1, WHOLE GENOME SHOTGUN SEQUENCE"/>
    <property type="match status" value="1"/>
</dbReference>
<evidence type="ECO:0000313" key="3">
    <source>
        <dbReference type="EMBL" id="KZT64978.1"/>
    </source>
</evidence>
<accession>A0A165LXM4</accession>
<keyword evidence="1" id="KW-0812">Transmembrane</keyword>
<feature type="transmembrane region" description="Helical" evidence="1">
    <location>
        <begin position="38"/>
        <end position="60"/>
    </location>
</feature>
<keyword evidence="1" id="KW-1133">Transmembrane helix</keyword>
<feature type="transmembrane region" description="Helical" evidence="1">
    <location>
        <begin position="108"/>
        <end position="129"/>
    </location>
</feature>
<organism evidence="3 4">
    <name type="scientific">Daedalea quercina L-15889</name>
    <dbReference type="NCBI Taxonomy" id="1314783"/>
    <lineage>
        <taxon>Eukaryota</taxon>
        <taxon>Fungi</taxon>
        <taxon>Dikarya</taxon>
        <taxon>Basidiomycota</taxon>
        <taxon>Agaricomycotina</taxon>
        <taxon>Agaricomycetes</taxon>
        <taxon>Polyporales</taxon>
        <taxon>Fomitopsis</taxon>
    </lineage>
</organism>
<feature type="domain" description="DUF6534" evidence="2">
    <location>
        <begin position="46"/>
        <end position="133"/>
    </location>
</feature>
<dbReference type="AlphaFoldDB" id="A0A165LXM4"/>
<dbReference type="Proteomes" id="UP000076727">
    <property type="component" value="Unassembled WGS sequence"/>
</dbReference>
<proteinExistence type="predicted"/>
<sequence>MSALIVFYVGCSIAYIVVVLDDHHFFNSATQGHVDAYTTTGLITNIACDLVIAGTTIYYLQKGRSDFHRRRTMKAINLLIAYTLSTCILAMVFSIVCLITWFTVNQGLVYALFYFTLVRIYPCSFLSTLNSRATVRRVLQGDNTSSEIHFLGDHTESVATDEFPEGVARTRQSSSRVLIHNPSLPVNHLIEPEDGGDSARVIVTAMRTETGAQGAMGSAS</sequence>
<keyword evidence="1" id="KW-0472">Membrane</keyword>
<evidence type="ECO:0000256" key="1">
    <source>
        <dbReference type="SAM" id="Phobius"/>
    </source>
</evidence>
<reference evidence="3 4" key="1">
    <citation type="journal article" date="2016" name="Mol. Biol. Evol.">
        <title>Comparative Genomics of Early-Diverging Mushroom-Forming Fungi Provides Insights into the Origins of Lignocellulose Decay Capabilities.</title>
        <authorList>
            <person name="Nagy L.G."/>
            <person name="Riley R."/>
            <person name="Tritt A."/>
            <person name="Adam C."/>
            <person name="Daum C."/>
            <person name="Floudas D."/>
            <person name="Sun H."/>
            <person name="Yadav J.S."/>
            <person name="Pangilinan J."/>
            <person name="Larsson K.H."/>
            <person name="Matsuura K."/>
            <person name="Barry K."/>
            <person name="Labutti K."/>
            <person name="Kuo R."/>
            <person name="Ohm R.A."/>
            <person name="Bhattacharya S.S."/>
            <person name="Shirouzu T."/>
            <person name="Yoshinaga Y."/>
            <person name="Martin F.M."/>
            <person name="Grigoriev I.V."/>
            <person name="Hibbett D.S."/>
        </authorList>
    </citation>
    <scope>NUCLEOTIDE SEQUENCE [LARGE SCALE GENOMIC DNA]</scope>
    <source>
        <strain evidence="3 4">L-15889</strain>
    </source>
</reference>
<gene>
    <name evidence="3" type="ORF">DAEQUDRAFT_731950</name>
</gene>
<dbReference type="PANTHER" id="PTHR40465:SF1">
    <property type="entry name" value="DUF6534 DOMAIN-CONTAINING PROTEIN"/>
    <property type="match status" value="1"/>
</dbReference>
<dbReference type="Pfam" id="PF20152">
    <property type="entry name" value="DUF6534"/>
    <property type="match status" value="1"/>
</dbReference>
<dbReference type="InterPro" id="IPR045339">
    <property type="entry name" value="DUF6534"/>
</dbReference>
<feature type="transmembrane region" description="Helical" evidence="1">
    <location>
        <begin position="80"/>
        <end position="102"/>
    </location>
</feature>
<keyword evidence="4" id="KW-1185">Reference proteome</keyword>
<evidence type="ECO:0000313" key="4">
    <source>
        <dbReference type="Proteomes" id="UP000076727"/>
    </source>
</evidence>
<dbReference type="OrthoDB" id="2757242at2759"/>
<name>A0A165LXM4_9APHY</name>
<protein>
    <recommendedName>
        <fullName evidence="2">DUF6534 domain-containing protein</fullName>
    </recommendedName>
</protein>
<evidence type="ECO:0000259" key="2">
    <source>
        <dbReference type="Pfam" id="PF20152"/>
    </source>
</evidence>
<dbReference type="EMBL" id="KV429114">
    <property type="protein sequence ID" value="KZT64978.1"/>
    <property type="molecule type" value="Genomic_DNA"/>
</dbReference>